<dbReference type="RefSeq" id="WP_284151279.1">
    <property type="nucleotide sequence ID" value="NZ_AP025516.1"/>
</dbReference>
<evidence type="ECO:0000256" key="2">
    <source>
        <dbReference type="ARBA" id="ARBA00009773"/>
    </source>
</evidence>
<evidence type="ECO:0000256" key="4">
    <source>
        <dbReference type="ARBA" id="ARBA00022989"/>
    </source>
</evidence>
<feature type="transmembrane region" description="Helical" evidence="6">
    <location>
        <begin position="37"/>
        <end position="61"/>
    </location>
</feature>
<dbReference type="PANTHER" id="PTHR21716:SF62">
    <property type="entry name" value="TRANSPORT PROTEIN YDBI-RELATED"/>
    <property type="match status" value="1"/>
</dbReference>
<evidence type="ECO:0008006" key="9">
    <source>
        <dbReference type="Google" id="ProtNLM"/>
    </source>
</evidence>
<keyword evidence="3 6" id="KW-0812">Transmembrane</keyword>
<comment type="similarity">
    <text evidence="2">Belongs to the autoinducer-2 exporter (AI-2E) (TC 2.A.86) family.</text>
</comment>
<protein>
    <recommendedName>
        <fullName evidence="9">AI-2E family transporter</fullName>
    </recommendedName>
</protein>
<dbReference type="PANTHER" id="PTHR21716">
    <property type="entry name" value="TRANSMEMBRANE PROTEIN"/>
    <property type="match status" value="1"/>
</dbReference>
<dbReference type="InterPro" id="IPR002549">
    <property type="entry name" value="AI-2E-like"/>
</dbReference>
<keyword evidence="5 6" id="KW-0472">Membrane</keyword>
<keyword evidence="8" id="KW-1185">Reference proteome</keyword>
<evidence type="ECO:0000256" key="5">
    <source>
        <dbReference type="ARBA" id="ARBA00023136"/>
    </source>
</evidence>
<name>A0ABN6M8G2_9BACT</name>
<dbReference type="Pfam" id="PF01594">
    <property type="entry name" value="AI-2E_transport"/>
    <property type="match status" value="1"/>
</dbReference>
<gene>
    <name evidence="7" type="ORF">DPPLL_22330</name>
</gene>
<organism evidence="7 8">
    <name type="scientific">Desulfofustis limnaeus</name>
    <dbReference type="NCBI Taxonomy" id="2740163"/>
    <lineage>
        <taxon>Bacteria</taxon>
        <taxon>Pseudomonadati</taxon>
        <taxon>Thermodesulfobacteriota</taxon>
        <taxon>Desulfobulbia</taxon>
        <taxon>Desulfobulbales</taxon>
        <taxon>Desulfocapsaceae</taxon>
        <taxon>Desulfofustis</taxon>
    </lineage>
</organism>
<dbReference type="EMBL" id="AP025516">
    <property type="protein sequence ID" value="BDD87868.1"/>
    <property type="molecule type" value="Genomic_DNA"/>
</dbReference>
<feature type="transmembrane region" description="Helical" evidence="6">
    <location>
        <begin position="138"/>
        <end position="163"/>
    </location>
</feature>
<evidence type="ECO:0000313" key="8">
    <source>
        <dbReference type="Proteomes" id="UP000830055"/>
    </source>
</evidence>
<sequence length="200" mass="21865">MLMNPRPIIGTMYAMVPERHHGQVLAIMQRIGRFIPAWAGATLVGMVTTGLLVFLFMWPIFGFMDALVLGLIAATLEIIPFLGPIFSTVPALLLALGKGGMTPLWVLIAYLAVQALENNVIIPFVMARGLKLHPLAVIFSMLLCVAAFGVLGVLVAAPLVAIIDIIHKELFRKQYLPTVTDADLDRLARITLHEKLSDDK</sequence>
<feature type="transmembrane region" description="Helical" evidence="6">
    <location>
        <begin position="67"/>
        <end position="97"/>
    </location>
</feature>
<evidence type="ECO:0000313" key="7">
    <source>
        <dbReference type="EMBL" id="BDD87868.1"/>
    </source>
</evidence>
<accession>A0ABN6M8G2</accession>
<comment type="subcellular location">
    <subcellularLocation>
        <location evidence="1">Membrane</location>
        <topology evidence="1">Multi-pass membrane protein</topology>
    </subcellularLocation>
</comment>
<evidence type="ECO:0000256" key="1">
    <source>
        <dbReference type="ARBA" id="ARBA00004141"/>
    </source>
</evidence>
<dbReference type="Proteomes" id="UP000830055">
    <property type="component" value="Chromosome"/>
</dbReference>
<evidence type="ECO:0000256" key="3">
    <source>
        <dbReference type="ARBA" id="ARBA00022692"/>
    </source>
</evidence>
<reference evidence="7 8" key="1">
    <citation type="submission" date="2022-01" db="EMBL/GenBank/DDBJ databases">
        <title>Desulfofustis limnae sp. nov., a novel mesophilic sulfate-reducing bacterium isolated from marsh soil.</title>
        <authorList>
            <person name="Watanabe M."/>
            <person name="Takahashi A."/>
            <person name="Kojima H."/>
            <person name="Fukui M."/>
        </authorList>
    </citation>
    <scope>NUCLEOTIDE SEQUENCE [LARGE SCALE GENOMIC DNA]</scope>
    <source>
        <strain evidence="7 8">PPLL</strain>
    </source>
</reference>
<feature type="transmembrane region" description="Helical" evidence="6">
    <location>
        <begin position="104"/>
        <end position="126"/>
    </location>
</feature>
<proteinExistence type="inferred from homology"/>
<evidence type="ECO:0000256" key="6">
    <source>
        <dbReference type="SAM" id="Phobius"/>
    </source>
</evidence>
<keyword evidence="4 6" id="KW-1133">Transmembrane helix</keyword>